<evidence type="ECO:0000256" key="2">
    <source>
        <dbReference type="SAM" id="Phobius"/>
    </source>
</evidence>
<dbReference type="RefSeq" id="WP_051641408.1">
    <property type="nucleotide sequence ID" value="NZ_HG964446.1"/>
</dbReference>
<feature type="transmembrane region" description="Helical" evidence="2">
    <location>
        <begin position="251"/>
        <end position="270"/>
    </location>
</feature>
<dbReference type="EMBL" id="HG964446">
    <property type="protein sequence ID" value="CDO90172.1"/>
    <property type="molecule type" value="Genomic_DNA"/>
</dbReference>
<feature type="transmembrane region" description="Helical" evidence="2">
    <location>
        <begin position="73"/>
        <end position="99"/>
    </location>
</feature>
<evidence type="ECO:0000313" key="3">
    <source>
        <dbReference type="EMBL" id="CDO90172.1"/>
    </source>
</evidence>
<name>A0A024K3N6_9MYCO</name>
<dbReference type="HOGENOM" id="CLU_062413_0_0_11"/>
<sequence length="399" mass="43489">MATTSASATKTAPSVGVDSGLNPVAQEPHRLVPVKWWAGLGAIILAFIAYVLIDWVTGPFFERVPTGPTDPPAYMKAAMVFFQAASIPVGIGLIGWFVVRPIIRQHRLTLDGMLVLAFSTLWFQDPLSAYGGHWFTYNSWAINYGSWVHSVPGWLSNGKPGAMVVEPILIMPGLYVYVFVITMFLGCAAMRRAKAKWPRIGTLGLIGVCFVAMVGFDIILEGVIFMPLGIWEYPGGRGPAIFSGTYHAFPLNEVVTVSATFTAVACLRYFRNDRGQTLVERGTERLRMSDRAQAVVRALAVLAGVHVALFLTYNVPNYWIGTHSKEWQRDLLDRSYFTDGLCGQGTDRACPGPGVPLSRNDNSDSGKGSAYITPDGKAVVPPNTKLPAQYPFRPSGPQG</sequence>
<evidence type="ECO:0000313" key="4">
    <source>
        <dbReference type="EMBL" id="ORW99996.1"/>
    </source>
</evidence>
<keyword evidence="5" id="KW-1185">Reference proteome</keyword>
<evidence type="ECO:0000313" key="5">
    <source>
        <dbReference type="Proteomes" id="UP000193710"/>
    </source>
</evidence>
<evidence type="ECO:0000256" key="1">
    <source>
        <dbReference type="SAM" id="MobiDB-lite"/>
    </source>
</evidence>
<dbReference type="EMBL" id="LQPY01000037">
    <property type="protein sequence ID" value="ORW99996.1"/>
    <property type="molecule type" value="Genomic_DNA"/>
</dbReference>
<feature type="transmembrane region" description="Helical" evidence="2">
    <location>
        <begin position="202"/>
        <end position="231"/>
    </location>
</feature>
<keyword evidence="2" id="KW-0472">Membrane</keyword>
<reference evidence="3" key="1">
    <citation type="journal article" date="2014" name="Genome Announc.">
        <title>Draft Genome Sequence of Mycobacterium triplex DSM 44626.</title>
        <authorList>
            <person name="Sassi M."/>
            <person name="Croce O."/>
            <person name="Robert C."/>
            <person name="Raoult D."/>
            <person name="Drancourt M."/>
        </authorList>
    </citation>
    <scope>NUCLEOTIDE SEQUENCE [LARGE SCALE GENOMIC DNA]</scope>
    <source>
        <strain evidence="3">DSM 44626</strain>
    </source>
</reference>
<feature type="transmembrane region" description="Helical" evidence="2">
    <location>
        <begin position="36"/>
        <end position="53"/>
    </location>
</feature>
<reference evidence="4 5" key="3">
    <citation type="submission" date="2016-01" db="EMBL/GenBank/DDBJ databases">
        <title>The new phylogeny of the genus Mycobacterium.</title>
        <authorList>
            <person name="Tarcisio F."/>
            <person name="Conor M."/>
            <person name="Antonella G."/>
            <person name="Elisabetta G."/>
            <person name="Giulia F.S."/>
            <person name="Sara T."/>
            <person name="Anna F."/>
            <person name="Clotilde B."/>
            <person name="Roberto B."/>
            <person name="Veronica D.S."/>
            <person name="Fabio R."/>
            <person name="Monica P."/>
            <person name="Olivier J."/>
            <person name="Enrico T."/>
            <person name="Nicola S."/>
        </authorList>
    </citation>
    <scope>NUCLEOTIDE SEQUENCE [LARGE SCALE GENOMIC DNA]</scope>
    <source>
        <strain evidence="4 5">DSM 44626</strain>
    </source>
</reference>
<protein>
    <submittedName>
        <fullName evidence="3">Postpolyketide modification protein</fullName>
    </submittedName>
</protein>
<feature type="transmembrane region" description="Helical" evidence="2">
    <location>
        <begin position="108"/>
        <end position="124"/>
    </location>
</feature>
<keyword evidence="2" id="KW-0812">Transmembrane</keyword>
<accession>A0A024K3N6</accession>
<feature type="transmembrane region" description="Helical" evidence="2">
    <location>
        <begin position="168"/>
        <end position="190"/>
    </location>
</feature>
<dbReference type="OrthoDB" id="9066067at2"/>
<dbReference type="Pfam" id="PF17198">
    <property type="entry name" value="AveC_like"/>
    <property type="match status" value="1"/>
</dbReference>
<gene>
    <name evidence="4" type="ORF">AWC29_26970</name>
    <name evidence="3" type="ORF">BN973_04565</name>
</gene>
<dbReference type="Proteomes" id="UP000193710">
    <property type="component" value="Unassembled WGS sequence"/>
</dbReference>
<organism evidence="3">
    <name type="scientific">Mycobacterium triplex</name>
    <dbReference type="NCBI Taxonomy" id="47839"/>
    <lineage>
        <taxon>Bacteria</taxon>
        <taxon>Bacillati</taxon>
        <taxon>Actinomycetota</taxon>
        <taxon>Actinomycetes</taxon>
        <taxon>Mycobacteriales</taxon>
        <taxon>Mycobacteriaceae</taxon>
        <taxon>Mycobacterium</taxon>
        <taxon>Mycobacterium simiae complex</taxon>
    </lineage>
</organism>
<feature type="transmembrane region" description="Helical" evidence="2">
    <location>
        <begin position="294"/>
        <end position="313"/>
    </location>
</feature>
<keyword evidence="2" id="KW-1133">Transmembrane helix</keyword>
<dbReference type="InterPro" id="IPR033459">
    <property type="entry name" value="AveC-like"/>
</dbReference>
<dbReference type="eggNOG" id="ENOG502ZTAA">
    <property type="taxonomic scope" value="Bacteria"/>
</dbReference>
<dbReference type="Proteomes" id="UP000028880">
    <property type="component" value="Unassembled WGS sequence"/>
</dbReference>
<feature type="region of interest" description="Disordered" evidence="1">
    <location>
        <begin position="352"/>
        <end position="399"/>
    </location>
</feature>
<proteinExistence type="predicted"/>
<reference evidence="3" key="2">
    <citation type="submission" date="2014-04" db="EMBL/GenBank/DDBJ databases">
        <authorList>
            <person name="Urmite Genomes U."/>
        </authorList>
    </citation>
    <scope>NUCLEOTIDE SEQUENCE</scope>
    <source>
        <strain evidence="3">DSM 44626</strain>
    </source>
</reference>
<dbReference type="AlphaFoldDB" id="A0A024K3N6"/>